<keyword evidence="2" id="KW-1185">Reference proteome</keyword>
<gene>
    <name evidence="1" type="ORF">CKO25_10005</name>
</gene>
<reference evidence="1 2" key="1">
    <citation type="journal article" date="2020" name="Microorganisms">
        <title>Osmotic Adaptation and Compatible Solute Biosynthesis of Phototrophic Bacteria as Revealed from Genome Analyses.</title>
        <authorList>
            <person name="Imhoff J.F."/>
            <person name="Rahn T."/>
            <person name="Kunzel S."/>
            <person name="Keller A."/>
            <person name="Neulinger S.C."/>
        </authorList>
    </citation>
    <scope>NUCLEOTIDE SEQUENCE [LARGE SCALE GENOMIC DNA]</scope>
    <source>
        <strain evidence="1 2">DSM 21303</strain>
    </source>
</reference>
<dbReference type="AlphaFoldDB" id="A0A9X0WIY4"/>
<name>A0A9X0WIY4_9GAMM</name>
<organism evidence="1 2">
    <name type="scientific">Thiocapsa imhoffii</name>
    <dbReference type="NCBI Taxonomy" id="382777"/>
    <lineage>
        <taxon>Bacteria</taxon>
        <taxon>Pseudomonadati</taxon>
        <taxon>Pseudomonadota</taxon>
        <taxon>Gammaproteobacteria</taxon>
        <taxon>Chromatiales</taxon>
        <taxon>Chromatiaceae</taxon>
        <taxon>Thiocapsa</taxon>
    </lineage>
</organism>
<sequence>MSTRERFSAQRERLAYEAARILLDQGAVDYDRARRKAAERTGILDRRCWPTNEAIREAVLARRRLLLGDTGTQQLSHLRSAALQAMETLAPFAPRLIGGALSGALGPHEGVELLLFAADPEAVLFLLLDRGIPWRAEERVLRYPDGTRRTHPAFAFLAGDVAIELVVLPLSGQRMLPLDPMTERPIRGADREAVARLLAAEAHEDNAF</sequence>
<evidence type="ECO:0008006" key="3">
    <source>
        <dbReference type="Google" id="ProtNLM"/>
    </source>
</evidence>
<protein>
    <recommendedName>
        <fullName evidence="3">Nucleotidyltransferase</fullName>
    </recommendedName>
</protein>
<evidence type="ECO:0000313" key="2">
    <source>
        <dbReference type="Proteomes" id="UP001138802"/>
    </source>
</evidence>
<proteinExistence type="predicted"/>
<dbReference type="Proteomes" id="UP001138802">
    <property type="component" value="Unassembled WGS sequence"/>
</dbReference>
<dbReference type="RefSeq" id="WP_200387790.1">
    <property type="nucleotide sequence ID" value="NZ_NRSD01000009.1"/>
</dbReference>
<accession>A0A9X0WIY4</accession>
<dbReference type="EMBL" id="NRSD01000009">
    <property type="protein sequence ID" value="MBK1644977.1"/>
    <property type="molecule type" value="Genomic_DNA"/>
</dbReference>
<comment type="caution">
    <text evidence="1">The sequence shown here is derived from an EMBL/GenBank/DDBJ whole genome shotgun (WGS) entry which is preliminary data.</text>
</comment>
<evidence type="ECO:0000313" key="1">
    <source>
        <dbReference type="EMBL" id="MBK1644977.1"/>
    </source>
</evidence>